<dbReference type="PANTHER" id="PTHR20982">
    <property type="entry name" value="RIBOSOME RECYCLING FACTOR"/>
    <property type="match status" value="1"/>
</dbReference>
<dbReference type="InterPro" id="IPR036191">
    <property type="entry name" value="RRF_sf"/>
</dbReference>
<feature type="domain" description="Ribosome recycling factor" evidence="4">
    <location>
        <begin position="20"/>
        <end position="183"/>
    </location>
</feature>
<evidence type="ECO:0000259" key="4">
    <source>
        <dbReference type="Pfam" id="PF01765"/>
    </source>
</evidence>
<organism evidence="5 6">
    <name type="scientific">Candidatus Doudnabacteria bacterium RIFCSPLOWO2_01_FULL_44_21</name>
    <dbReference type="NCBI Taxonomy" id="1817841"/>
    <lineage>
        <taxon>Bacteria</taxon>
        <taxon>Candidatus Doudnaibacteriota</taxon>
    </lineage>
</organism>
<proteinExistence type="inferred from homology"/>
<gene>
    <name evidence="3" type="primary">frr</name>
    <name evidence="5" type="ORF">A3B10_01455</name>
</gene>
<dbReference type="NCBIfam" id="TIGR00496">
    <property type="entry name" value="frr"/>
    <property type="match status" value="1"/>
</dbReference>
<dbReference type="HAMAP" id="MF_00040">
    <property type="entry name" value="RRF"/>
    <property type="match status" value="1"/>
</dbReference>
<comment type="function">
    <text evidence="3">Responsible for the release of ribosomes from messenger RNA at the termination of protein biosynthesis. May increase the efficiency of translation by recycling ribosomes from one round of translation to another.</text>
</comment>
<dbReference type="PANTHER" id="PTHR20982:SF3">
    <property type="entry name" value="MITOCHONDRIAL RIBOSOME RECYCLING FACTOR PSEUDO 1"/>
    <property type="match status" value="1"/>
</dbReference>
<dbReference type="Pfam" id="PF01765">
    <property type="entry name" value="RRF"/>
    <property type="match status" value="1"/>
</dbReference>
<dbReference type="AlphaFoldDB" id="A0A1F5PWZ6"/>
<keyword evidence="3" id="KW-0963">Cytoplasm</keyword>
<evidence type="ECO:0000256" key="1">
    <source>
        <dbReference type="ARBA" id="ARBA00005912"/>
    </source>
</evidence>
<evidence type="ECO:0000256" key="3">
    <source>
        <dbReference type="HAMAP-Rule" id="MF_00040"/>
    </source>
</evidence>
<dbReference type="EMBL" id="MFFB01000018">
    <property type="protein sequence ID" value="OGE94448.1"/>
    <property type="molecule type" value="Genomic_DNA"/>
</dbReference>
<comment type="similarity">
    <text evidence="1 3">Belongs to the RRF family.</text>
</comment>
<dbReference type="InterPro" id="IPR023584">
    <property type="entry name" value="Ribosome_recyc_fac_dom"/>
</dbReference>
<dbReference type="GO" id="GO:0006415">
    <property type="term" value="P:translational termination"/>
    <property type="evidence" value="ECO:0007669"/>
    <property type="project" value="UniProtKB-UniRule"/>
</dbReference>
<comment type="subcellular location">
    <subcellularLocation>
        <location evidence="3">Cytoplasm</location>
    </subcellularLocation>
</comment>
<sequence length="185" mass="21139">MKLEIISKKESEFGKAVEHLKSELATLRTGRANASLVEHLEIEYYGAKTPLIQVAQITVPEPRMIVIQPYDKNSLKDIEKAVQGSNLGINPVNDGNFIRLTIPQMTEERRKEVVKMVSQMAEKARVSVRNIREEIWKEIQRQEKAGKISEDGLRSGKDDLQKIVDKKNEEIKKIAETKEKEVMTI</sequence>
<evidence type="ECO:0000313" key="5">
    <source>
        <dbReference type="EMBL" id="OGE94448.1"/>
    </source>
</evidence>
<dbReference type="FunFam" id="3.30.1360.40:FF:000001">
    <property type="entry name" value="Ribosome-recycling factor"/>
    <property type="match status" value="1"/>
</dbReference>
<keyword evidence="2 3" id="KW-0648">Protein biosynthesis</keyword>
<comment type="caution">
    <text evidence="5">The sequence shown here is derived from an EMBL/GenBank/DDBJ whole genome shotgun (WGS) entry which is preliminary data.</text>
</comment>
<name>A0A1F5PWZ6_9BACT</name>
<dbReference type="Proteomes" id="UP000177281">
    <property type="component" value="Unassembled WGS sequence"/>
</dbReference>
<evidence type="ECO:0000256" key="2">
    <source>
        <dbReference type="ARBA" id="ARBA00022917"/>
    </source>
</evidence>
<dbReference type="GO" id="GO:0043023">
    <property type="term" value="F:ribosomal large subunit binding"/>
    <property type="evidence" value="ECO:0007669"/>
    <property type="project" value="TreeGrafter"/>
</dbReference>
<dbReference type="InterPro" id="IPR002661">
    <property type="entry name" value="Ribosome_recyc_fac"/>
</dbReference>
<dbReference type="CDD" id="cd00520">
    <property type="entry name" value="RRF"/>
    <property type="match status" value="1"/>
</dbReference>
<dbReference type="STRING" id="1817841.A3B10_01455"/>
<dbReference type="GO" id="GO:0005737">
    <property type="term" value="C:cytoplasm"/>
    <property type="evidence" value="ECO:0007669"/>
    <property type="project" value="UniProtKB-SubCell"/>
</dbReference>
<protein>
    <recommendedName>
        <fullName evidence="3">Ribosome-recycling factor</fullName>
        <shortName evidence="3">RRF</shortName>
    </recommendedName>
    <alternativeName>
        <fullName evidence="3">Ribosome-releasing factor</fullName>
    </alternativeName>
</protein>
<evidence type="ECO:0000313" key="6">
    <source>
        <dbReference type="Proteomes" id="UP000177281"/>
    </source>
</evidence>
<dbReference type="SUPFAM" id="SSF55194">
    <property type="entry name" value="Ribosome recycling factor, RRF"/>
    <property type="match status" value="1"/>
</dbReference>
<accession>A0A1F5PWZ6</accession>
<reference evidence="5 6" key="1">
    <citation type="journal article" date="2016" name="Nat. Commun.">
        <title>Thousands of microbial genomes shed light on interconnected biogeochemical processes in an aquifer system.</title>
        <authorList>
            <person name="Anantharaman K."/>
            <person name="Brown C.T."/>
            <person name="Hug L.A."/>
            <person name="Sharon I."/>
            <person name="Castelle C.J."/>
            <person name="Probst A.J."/>
            <person name="Thomas B.C."/>
            <person name="Singh A."/>
            <person name="Wilkins M.J."/>
            <person name="Karaoz U."/>
            <person name="Brodie E.L."/>
            <person name="Williams K.H."/>
            <person name="Hubbard S.S."/>
            <person name="Banfield J.F."/>
        </authorList>
    </citation>
    <scope>NUCLEOTIDE SEQUENCE [LARGE SCALE GENOMIC DNA]</scope>
</reference>
<dbReference type="Gene3D" id="1.10.132.20">
    <property type="entry name" value="Ribosome-recycling factor"/>
    <property type="match status" value="1"/>
</dbReference>
<dbReference type="Gene3D" id="3.30.1360.40">
    <property type="match status" value="1"/>
</dbReference>